<evidence type="ECO:0000256" key="1">
    <source>
        <dbReference type="SAM" id="SignalP"/>
    </source>
</evidence>
<dbReference type="OrthoDB" id="4216327at2759"/>
<reference evidence="2" key="1">
    <citation type="journal article" date="2021" name="Nat. Commun.">
        <title>Genetic determinants of endophytism in the Arabidopsis root mycobiome.</title>
        <authorList>
            <person name="Mesny F."/>
            <person name="Miyauchi S."/>
            <person name="Thiergart T."/>
            <person name="Pickel B."/>
            <person name="Atanasova L."/>
            <person name="Karlsson M."/>
            <person name="Huettel B."/>
            <person name="Barry K.W."/>
            <person name="Haridas S."/>
            <person name="Chen C."/>
            <person name="Bauer D."/>
            <person name="Andreopoulos W."/>
            <person name="Pangilinan J."/>
            <person name="LaButti K."/>
            <person name="Riley R."/>
            <person name="Lipzen A."/>
            <person name="Clum A."/>
            <person name="Drula E."/>
            <person name="Henrissat B."/>
            <person name="Kohler A."/>
            <person name="Grigoriev I.V."/>
            <person name="Martin F.M."/>
            <person name="Hacquard S."/>
        </authorList>
    </citation>
    <scope>NUCLEOTIDE SEQUENCE</scope>
    <source>
        <strain evidence="2">MPI-SDFR-AT-0068</strain>
    </source>
</reference>
<evidence type="ECO:0000313" key="2">
    <source>
        <dbReference type="EMBL" id="KAH7245186.1"/>
    </source>
</evidence>
<dbReference type="Pfam" id="PF21691">
    <property type="entry name" value="LDL"/>
    <property type="match status" value="1"/>
</dbReference>
<keyword evidence="1" id="KW-0732">Signal</keyword>
<protein>
    <recommendedName>
        <fullName evidence="4">Avirulence protein</fullName>
    </recommendedName>
</protein>
<dbReference type="Proteomes" id="UP000813427">
    <property type="component" value="Unassembled WGS sequence"/>
</dbReference>
<dbReference type="EMBL" id="JAGPXF010000004">
    <property type="protein sequence ID" value="KAH7245186.1"/>
    <property type="molecule type" value="Genomic_DNA"/>
</dbReference>
<name>A0A8K0RUW9_9HYPO</name>
<keyword evidence="3" id="KW-1185">Reference proteome</keyword>
<accession>A0A8K0RUW9</accession>
<evidence type="ECO:0008006" key="4">
    <source>
        <dbReference type="Google" id="ProtNLM"/>
    </source>
</evidence>
<proteinExistence type="predicted"/>
<comment type="caution">
    <text evidence="2">The sequence shown here is derived from an EMBL/GenBank/DDBJ whole genome shotgun (WGS) entry which is preliminary data.</text>
</comment>
<dbReference type="AlphaFoldDB" id="A0A8K0RUW9"/>
<organism evidence="2 3">
    <name type="scientific">Fusarium tricinctum</name>
    <dbReference type="NCBI Taxonomy" id="61284"/>
    <lineage>
        <taxon>Eukaryota</taxon>
        <taxon>Fungi</taxon>
        <taxon>Dikarya</taxon>
        <taxon>Ascomycota</taxon>
        <taxon>Pezizomycotina</taxon>
        <taxon>Sordariomycetes</taxon>
        <taxon>Hypocreomycetidae</taxon>
        <taxon>Hypocreales</taxon>
        <taxon>Nectriaceae</taxon>
        <taxon>Fusarium</taxon>
        <taxon>Fusarium tricinctum species complex</taxon>
    </lineage>
</organism>
<evidence type="ECO:0000313" key="3">
    <source>
        <dbReference type="Proteomes" id="UP000813427"/>
    </source>
</evidence>
<feature type="chain" id="PRO_5035481687" description="Avirulence protein" evidence="1">
    <location>
        <begin position="23"/>
        <end position="127"/>
    </location>
</feature>
<sequence length="127" mass="14108">MKITTTFTSLLAVVLNVSMTSAADCYNYGTGSSGIGACAHRSDNYKDRETFCNSLAGQGSWNRKCQNGSHKDHCHFEYQGPGMPQQMCWDAFENIINQCFKNQNGGGYHSGAWSLNGHWFYIDRCSA</sequence>
<feature type="signal peptide" evidence="1">
    <location>
        <begin position="1"/>
        <end position="22"/>
    </location>
</feature>
<gene>
    <name evidence="2" type="ORF">BKA59DRAFT_555179</name>
</gene>
<dbReference type="InterPro" id="IPR048508">
    <property type="entry name" value="LDL"/>
</dbReference>